<dbReference type="EMBL" id="KZ293746">
    <property type="protein sequence ID" value="PBK80382.1"/>
    <property type="molecule type" value="Genomic_DNA"/>
</dbReference>
<dbReference type="AlphaFoldDB" id="A0A2H3CMF5"/>
<organism evidence="2 3">
    <name type="scientific">Armillaria gallica</name>
    <name type="common">Bulbous honey fungus</name>
    <name type="synonym">Armillaria bulbosa</name>
    <dbReference type="NCBI Taxonomy" id="47427"/>
    <lineage>
        <taxon>Eukaryota</taxon>
        <taxon>Fungi</taxon>
        <taxon>Dikarya</taxon>
        <taxon>Basidiomycota</taxon>
        <taxon>Agaricomycotina</taxon>
        <taxon>Agaricomycetes</taxon>
        <taxon>Agaricomycetidae</taxon>
        <taxon>Agaricales</taxon>
        <taxon>Marasmiineae</taxon>
        <taxon>Physalacriaceae</taxon>
        <taxon>Armillaria</taxon>
    </lineage>
</organism>
<feature type="signal peptide" evidence="1">
    <location>
        <begin position="1"/>
        <end position="27"/>
    </location>
</feature>
<proteinExistence type="predicted"/>
<evidence type="ECO:0000256" key="1">
    <source>
        <dbReference type="SAM" id="SignalP"/>
    </source>
</evidence>
<protein>
    <submittedName>
        <fullName evidence="2">Uncharacterized protein</fullName>
    </submittedName>
</protein>
<dbReference type="OrthoDB" id="3250324at2759"/>
<reference evidence="3" key="1">
    <citation type="journal article" date="2017" name="Nat. Ecol. Evol.">
        <title>Genome expansion and lineage-specific genetic innovations in the forest pathogenic fungi Armillaria.</title>
        <authorList>
            <person name="Sipos G."/>
            <person name="Prasanna A.N."/>
            <person name="Walter M.C."/>
            <person name="O'Connor E."/>
            <person name="Balint B."/>
            <person name="Krizsan K."/>
            <person name="Kiss B."/>
            <person name="Hess J."/>
            <person name="Varga T."/>
            <person name="Slot J."/>
            <person name="Riley R."/>
            <person name="Boka B."/>
            <person name="Rigling D."/>
            <person name="Barry K."/>
            <person name="Lee J."/>
            <person name="Mihaltcheva S."/>
            <person name="LaButti K."/>
            <person name="Lipzen A."/>
            <person name="Waldron R."/>
            <person name="Moloney N.M."/>
            <person name="Sperisen C."/>
            <person name="Kredics L."/>
            <person name="Vagvoelgyi C."/>
            <person name="Patrignani A."/>
            <person name="Fitzpatrick D."/>
            <person name="Nagy I."/>
            <person name="Doyle S."/>
            <person name="Anderson J.B."/>
            <person name="Grigoriev I.V."/>
            <person name="Gueldener U."/>
            <person name="Muensterkoetter M."/>
            <person name="Nagy L.G."/>
        </authorList>
    </citation>
    <scope>NUCLEOTIDE SEQUENCE [LARGE SCALE GENOMIC DNA]</scope>
    <source>
        <strain evidence="3">Ar21-2</strain>
    </source>
</reference>
<evidence type="ECO:0000313" key="2">
    <source>
        <dbReference type="EMBL" id="PBK80382.1"/>
    </source>
</evidence>
<gene>
    <name evidence="2" type="ORF">ARMGADRAFT_1040113</name>
</gene>
<keyword evidence="1" id="KW-0732">Signal</keyword>
<feature type="chain" id="PRO_5013688935" evidence="1">
    <location>
        <begin position="28"/>
        <end position="426"/>
    </location>
</feature>
<evidence type="ECO:0000313" key="3">
    <source>
        <dbReference type="Proteomes" id="UP000217790"/>
    </source>
</evidence>
<keyword evidence="3" id="KW-1185">Reference proteome</keyword>
<dbReference type="Proteomes" id="UP000217790">
    <property type="component" value="Unassembled WGS sequence"/>
</dbReference>
<dbReference type="InParanoid" id="A0A2H3CMF5"/>
<accession>A0A2H3CMF5</accession>
<name>A0A2H3CMF5_ARMGA</name>
<sequence>MILPPKFSAFVLNPLLLLIATYSLVNATMQKSELLSKYWQSVTTTICKGLQDNIKLSVTMVSEDNDKAWFSPTLPPFSPHILEGPDDRKMVIMSANYAGKAGRAAQKFQCENGLGHHDAGMVDPEPLSVPKYSYNAFVDTIVEWIIADDQRVVEMWQKHIETLKAEMEFSQGCISVTMDLLTDLNLVNFIAVTAHWVEAVGTNADGLMIFLGITMTGWELQLSWVMMDNAANNGTFMIHLEHSRGYDIAFQSSIQAQSTYKMSGQMFCTHYFSPENLDIERDPIATTRALIQAGIEKFLDKQDFIEFRQYQLSDDEWQALYIIHQILAVCSYFLKSVLSTWADDLLGDNLFDMTLHPQGLETEVNAYLTDVKSSNDMVKYWQMLKFFLKQGQFLNFTTGMSKEDEVAVLEAMLTAEDSIPKDVEAY</sequence>